<sequence>MPMTEDTFATRLKGVLEGKRIMLKQVAEALSVSPSAVHKWTRGGEIEYERLLALARFLGVNWLWLRYGEQAIADLEASTASDPHIKELRQKHLAEIMESEARMKFAQEVSGIVTWEWNVLTDGLTYSSNDVTLFGRHIRNMDDFWACVHPADVARLREVLARTLGAQEMHEWEFRVVHGDTTRWISSRATLVRDFDQRPVKMIGVSLDITERRRAEAALRQNEALLAKAQEIAHLGGWYWNIQTDDCAWTDEAYRIFGWAPQAFKVTMERYLASIVEEDRARVQAAIRAAIVDKAPYSVNYRIQLPDGSHRDIHEEGEVTLDEHGNALTMVGASQDVTGPAAPPARGGGKAPRKRAADKPRAPA</sequence>
<evidence type="ECO:0000256" key="6">
    <source>
        <dbReference type="SAM" id="MobiDB-lite"/>
    </source>
</evidence>
<dbReference type="Pfam" id="PF08447">
    <property type="entry name" value="PAS_3"/>
    <property type="match status" value="2"/>
</dbReference>
<dbReference type="Gene3D" id="2.10.70.100">
    <property type="match status" value="2"/>
</dbReference>
<dbReference type="InterPro" id="IPR000700">
    <property type="entry name" value="PAS-assoc_C"/>
</dbReference>
<comment type="catalytic activity">
    <reaction evidence="1">
        <text>ATP + protein L-histidine = ADP + protein N-phospho-L-histidine.</text>
        <dbReference type="EC" id="2.7.13.3"/>
    </reaction>
</comment>
<feature type="domain" description="PAC" evidence="7">
    <location>
        <begin position="168"/>
        <end position="221"/>
    </location>
</feature>
<keyword evidence="3" id="KW-0597">Phosphoprotein</keyword>
<dbReference type="InterPro" id="IPR052162">
    <property type="entry name" value="Sensor_kinase/Photoreceptor"/>
</dbReference>
<evidence type="ECO:0000313" key="9">
    <source>
        <dbReference type="EMBL" id="CAJ96910.1"/>
    </source>
</evidence>
<dbReference type="EC" id="2.7.13.3" evidence="2"/>
<dbReference type="HOGENOM" id="CLU_047816_0_0_4"/>
<feature type="compositionally biased region" description="Basic and acidic residues" evidence="6">
    <location>
        <begin position="355"/>
        <end position="364"/>
    </location>
</feature>
<dbReference type="AlphaFoldDB" id="Q0JZB4"/>
<evidence type="ECO:0000256" key="4">
    <source>
        <dbReference type="ARBA" id="ARBA00022679"/>
    </source>
</evidence>
<evidence type="ECO:0000256" key="5">
    <source>
        <dbReference type="ARBA" id="ARBA00022777"/>
    </source>
</evidence>
<dbReference type="GO" id="GO:0003677">
    <property type="term" value="F:DNA binding"/>
    <property type="evidence" value="ECO:0007669"/>
    <property type="project" value="InterPro"/>
</dbReference>
<dbReference type="SUPFAM" id="SSF55785">
    <property type="entry name" value="PYP-like sensor domain (PAS domain)"/>
    <property type="match status" value="2"/>
</dbReference>
<dbReference type="InterPro" id="IPR013655">
    <property type="entry name" value="PAS_fold_3"/>
</dbReference>
<feature type="region of interest" description="Disordered" evidence="6">
    <location>
        <begin position="330"/>
        <end position="364"/>
    </location>
</feature>
<dbReference type="NCBIfam" id="TIGR00229">
    <property type="entry name" value="sensory_box"/>
    <property type="match status" value="1"/>
</dbReference>
<dbReference type="SMART" id="SM00086">
    <property type="entry name" value="PAC"/>
    <property type="match status" value="2"/>
</dbReference>
<feature type="domain" description="HTH cro/C1-type" evidence="8">
    <location>
        <begin position="23"/>
        <end position="65"/>
    </location>
</feature>
<evidence type="ECO:0000256" key="1">
    <source>
        <dbReference type="ARBA" id="ARBA00000085"/>
    </source>
</evidence>
<dbReference type="Pfam" id="PF01381">
    <property type="entry name" value="HTH_3"/>
    <property type="match status" value="1"/>
</dbReference>
<dbReference type="GO" id="GO:0004673">
    <property type="term" value="F:protein histidine kinase activity"/>
    <property type="evidence" value="ECO:0007669"/>
    <property type="project" value="UniProtKB-EC"/>
</dbReference>
<accession>Q0JZB4</accession>
<evidence type="ECO:0000256" key="2">
    <source>
        <dbReference type="ARBA" id="ARBA00012438"/>
    </source>
</evidence>
<dbReference type="Gene3D" id="3.30.450.20">
    <property type="entry name" value="PAS domain"/>
    <property type="match status" value="2"/>
</dbReference>
<dbReference type="Proteomes" id="UP000008210">
    <property type="component" value="Chromosome 2"/>
</dbReference>
<dbReference type="eggNOG" id="COG1396">
    <property type="taxonomic scope" value="Bacteria"/>
</dbReference>
<dbReference type="InterPro" id="IPR001387">
    <property type="entry name" value="Cro/C1-type_HTH"/>
</dbReference>
<dbReference type="SUPFAM" id="SSF47413">
    <property type="entry name" value="lambda repressor-like DNA-binding domains"/>
    <property type="match status" value="1"/>
</dbReference>
<evidence type="ECO:0000256" key="3">
    <source>
        <dbReference type="ARBA" id="ARBA00022553"/>
    </source>
</evidence>
<dbReference type="SMART" id="SM00530">
    <property type="entry name" value="HTH_XRE"/>
    <property type="match status" value="1"/>
</dbReference>
<dbReference type="EMBL" id="AM260480">
    <property type="protein sequence ID" value="CAJ96910.1"/>
    <property type="molecule type" value="Genomic_DNA"/>
</dbReference>
<proteinExistence type="predicted"/>
<organism evidence="9 10">
    <name type="scientific">Cupriavidus necator (strain ATCC 17699 / DSM 428 / KCTC 22496 / NCIMB 10442 / H16 / Stanier 337)</name>
    <name type="common">Ralstonia eutropha</name>
    <dbReference type="NCBI Taxonomy" id="381666"/>
    <lineage>
        <taxon>Bacteria</taxon>
        <taxon>Pseudomonadati</taxon>
        <taxon>Pseudomonadota</taxon>
        <taxon>Betaproteobacteria</taxon>
        <taxon>Burkholderiales</taxon>
        <taxon>Burkholderiaceae</taxon>
        <taxon>Cupriavidus</taxon>
    </lineage>
</organism>
<dbReference type="InterPro" id="IPR035965">
    <property type="entry name" value="PAS-like_dom_sf"/>
</dbReference>
<keyword evidence="5" id="KW-0418">Kinase</keyword>
<dbReference type="KEGG" id="reh:H16_B2128"/>
<keyword evidence="10" id="KW-1185">Reference proteome</keyword>
<dbReference type="InterPro" id="IPR001610">
    <property type="entry name" value="PAC"/>
</dbReference>
<reference evidence="9 10" key="1">
    <citation type="journal article" date="2006" name="Nat. Biotechnol.">
        <title>Genome sequence of the bioplastic-producing 'Knallgas' bacterium Ralstonia eutropha H16.</title>
        <authorList>
            <person name="Pohlmann A."/>
            <person name="Fricke W.F."/>
            <person name="Reinecke F."/>
            <person name="Kusian B."/>
            <person name="Liesegang H."/>
            <person name="Cramm R."/>
            <person name="Eitinger T."/>
            <person name="Ewering C."/>
            <person name="Potter M."/>
            <person name="Schwartz E."/>
            <person name="Strittmatter A."/>
            <person name="Voss I."/>
            <person name="Gottschalk G."/>
            <person name="Steinbuechel A."/>
            <person name="Friedrich B."/>
            <person name="Bowien B."/>
        </authorList>
    </citation>
    <scope>NUCLEOTIDE SEQUENCE [LARGE SCALE GENOMIC DNA]</scope>
    <source>
        <strain evidence="10">ATCC 17699 / DSM 428 / KCTC 22496 / NCIMB 10442 / H16 / Stanier 337</strain>
    </source>
</reference>
<evidence type="ECO:0000259" key="8">
    <source>
        <dbReference type="PROSITE" id="PS50943"/>
    </source>
</evidence>
<evidence type="ECO:0000313" key="10">
    <source>
        <dbReference type="Proteomes" id="UP000008210"/>
    </source>
</evidence>
<gene>
    <name evidence="9" type="ordered locus">H16_B2128</name>
</gene>
<dbReference type="CDD" id="cd00093">
    <property type="entry name" value="HTH_XRE"/>
    <property type="match status" value="1"/>
</dbReference>
<dbReference type="PANTHER" id="PTHR43304">
    <property type="entry name" value="PHYTOCHROME-LIKE PROTEIN CPH1"/>
    <property type="match status" value="1"/>
</dbReference>
<evidence type="ECO:0000259" key="7">
    <source>
        <dbReference type="PROSITE" id="PS50113"/>
    </source>
</evidence>
<protein>
    <recommendedName>
        <fullName evidence="2">histidine kinase</fullName>
        <ecNumber evidence="2">2.7.13.3</ecNumber>
    </recommendedName>
</protein>
<dbReference type="PANTHER" id="PTHR43304:SF1">
    <property type="entry name" value="PAC DOMAIN-CONTAINING PROTEIN"/>
    <property type="match status" value="1"/>
</dbReference>
<dbReference type="STRING" id="381666.H16_B2128"/>
<keyword evidence="4" id="KW-0808">Transferase</keyword>
<dbReference type="PROSITE" id="PS50943">
    <property type="entry name" value="HTH_CROC1"/>
    <property type="match status" value="1"/>
</dbReference>
<name>Q0JZB4_CUPNH</name>
<dbReference type="Gene3D" id="1.10.260.40">
    <property type="entry name" value="lambda repressor-like DNA-binding domains"/>
    <property type="match status" value="1"/>
</dbReference>
<dbReference type="PROSITE" id="PS50113">
    <property type="entry name" value="PAC"/>
    <property type="match status" value="1"/>
</dbReference>
<dbReference type="CDD" id="cd00130">
    <property type="entry name" value="PAS"/>
    <property type="match status" value="2"/>
</dbReference>
<dbReference type="InterPro" id="IPR000014">
    <property type="entry name" value="PAS"/>
</dbReference>
<dbReference type="eggNOG" id="COG2202">
    <property type="taxonomic scope" value="Bacteria"/>
</dbReference>
<dbReference type="InterPro" id="IPR010982">
    <property type="entry name" value="Lambda_DNA-bd_dom_sf"/>
</dbReference>